<sequence>MVIGAGILHFAIGTVAAIVAKNKGRNFTIWLPLGLFAGTPALIAAWRLEGQADRVSENPNQ</sequence>
<name>A0A928Z1X3_9CYAN</name>
<dbReference type="EMBL" id="JADEXQ010000003">
    <property type="protein sequence ID" value="MBE9028457.1"/>
    <property type="molecule type" value="Genomic_DNA"/>
</dbReference>
<proteinExistence type="predicted"/>
<keyword evidence="3" id="KW-1185">Reference proteome</keyword>
<protein>
    <submittedName>
        <fullName evidence="2">Uncharacterized protein</fullName>
    </submittedName>
</protein>
<dbReference type="Proteomes" id="UP000625316">
    <property type="component" value="Unassembled WGS sequence"/>
</dbReference>
<evidence type="ECO:0000313" key="2">
    <source>
        <dbReference type="EMBL" id="MBE9028457.1"/>
    </source>
</evidence>
<keyword evidence="1" id="KW-1133">Transmembrane helix</keyword>
<keyword evidence="1" id="KW-0812">Transmembrane</keyword>
<reference evidence="2" key="1">
    <citation type="submission" date="2020-10" db="EMBL/GenBank/DDBJ databases">
        <authorList>
            <person name="Castelo-Branco R."/>
            <person name="Eusebio N."/>
            <person name="Adriana R."/>
            <person name="Vieira A."/>
            <person name="Brugerolle De Fraissinette N."/>
            <person name="Rezende De Castro R."/>
            <person name="Schneider M.P."/>
            <person name="Vasconcelos V."/>
            <person name="Leao P.N."/>
        </authorList>
    </citation>
    <scope>NUCLEOTIDE SEQUENCE</scope>
    <source>
        <strain evidence="2">LEGE 11480</strain>
    </source>
</reference>
<dbReference type="AlphaFoldDB" id="A0A928Z1X3"/>
<feature type="transmembrane region" description="Helical" evidence="1">
    <location>
        <begin position="27"/>
        <end position="46"/>
    </location>
</feature>
<comment type="caution">
    <text evidence="2">The sequence shown here is derived from an EMBL/GenBank/DDBJ whole genome shotgun (WGS) entry which is preliminary data.</text>
</comment>
<organism evidence="2 3">
    <name type="scientific">Romeriopsis navalis LEGE 11480</name>
    <dbReference type="NCBI Taxonomy" id="2777977"/>
    <lineage>
        <taxon>Bacteria</taxon>
        <taxon>Bacillati</taxon>
        <taxon>Cyanobacteriota</taxon>
        <taxon>Cyanophyceae</taxon>
        <taxon>Leptolyngbyales</taxon>
        <taxon>Leptolyngbyaceae</taxon>
        <taxon>Romeriopsis</taxon>
        <taxon>Romeriopsis navalis</taxon>
    </lineage>
</organism>
<evidence type="ECO:0000256" key="1">
    <source>
        <dbReference type="SAM" id="Phobius"/>
    </source>
</evidence>
<keyword evidence="1" id="KW-0472">Membrane</keyword>
<evidence type="ECO:0000313" key="3">
    <source>
        <dbReference type="Proteomes" id="UP000625316"/>
    </source>
</evidence>
<gene>
    <name evidence="2" type="ORF">IQ266_01640</name>
</gene>
<accession>A0A928Z1X3</accession>